<keyword evidence="10" id="KW-1015">Disulfide bond</keyword>
<dbReference type="GO" id="GO:0006784">
    <property type="term" value="P:heme A biosynthetic process"/>
    <property type="evidence" value="ECO:0007669"/>
    <property type="project" value="InterPro"/>
</dbReference>
<evidence type="ECO:0000256" key="8">
    <source>
        <dbReference type="ARBA" id="ARBA00023133"/>
    </source>
</evidence>
<gene>
    <name evidence="13" type="ORF">HNR42_003065</name>
</gene>
<evidence type="ECO:0000256" key="2">
    <source>
        <dbReference type="ARBA" id="ARBA00022475"/>
    </source>
</evidence>
<feature type="transmembrane region" description="Helical" evidence="12">
    <location>
        <begin position="95"/>
        <end position="116"/>
    </location>
</feature>
<keyword evidence="4" id="KW-0479">Metal-binding</keyword>
<name>A0A841I6U7_9DEIO</name>
<feature type="transmembrane region" description="Helical" evidence="12">
    <location>
        <begin position="62"/>
        <end position="83"/>
    </location>
</feature>
<keyword evidence="2" id="KW-1003">Cell membrane</keyword>
<dbReference type="PANTHER" id="PTHR35457:SF1">
    <property type="entry name" value="HEME A SYNTHASE"/>
    <property type="match status" value="1"/>
</dbReference>
<dbReference type="PANTHER" id="PTHR35457">
    <property type="entry name" value="HEME A SYNTHASE"/>
    <property type="match status" value="1"/>
</dbReference>
<dbReference type="GO" id="GO:0046872">
    <property type="term" value="F:metal ion binding"/>
    <property type="evidence" value="ECO:0007669"/>
    <property type="project" value="UniProtKB-KW"/>
</dbReference>
<feature type="transmembrane region" description="Helical" evidence="12">
    <location>
        <begin position="164"/>
        <end position="188"/>
    </location>
</feature>
<dbReference type="InterPro" id="IPR003780">
    <property type="entry name" value="COX15/CtaA_fam"/>
</dbReference>
<evidence type="ECO:0000313" key="13">
    <source>
        <dbReference type="EMBL" id="MBB6099612.1"/>
    </source>
</evidence>
<dbReference type="RefSeq" id="WP_343058441.1">
    <property type="nucleotide sequence ID" value="NZ_JACHHG010000013.1"/>
</dbReference>
<dbReference type="GO" id="GO:0016020">
    <property type="term" value="C:membrane"/>
    <property type="evidence" value="ECO:0007669"/>
    <property type="project" value="UniProtKB-SubCell"/>
</dbReference>
<evidence type="ECO:0000256" key="1">
    <source>
        <dbReference type="ARBA" id="ARBA00004141"/>
    </source>
</evidence>
<keyword evidence="3 12" id="KW-0812">Transmembrane</keyword>
<feature type="transmembrane region" description="Helical" evidence="12">
    <location>
        <begin position="128"/>
        <end position="152"/>
    </location>
</feature>
<feature type="transmembrane region" description="Helical" evidence="12">
    <location>
        <begin position="7"/>
        <end position="28"/>
    </location>
</feature>
<feature type="transmembrane region" description="Helical" evidence="12">
    <location>
        <begin position="222"/>
        <end position="241"/>
    </location>
</feature>
<evidence type="ECO:0000313" key="14">
    <source>
        <dbReference type="Proteomes" id="UP000569951"/>
    </source>
</evidence>
<dbReference type="AlphaFoldDB" id="A0A841I6U7"/>
<evidence type="ECO:0000256" key="5">
    <source>
        <dbReference type="ARBA" id="ARBA00022989"/>
    </source>
</evidence>
<protein>
    <submittedName>
        <fullName evidence="13">Heme A synthase</fullName>
    </submittedName>
</protein>
<evidence type="ECO:0000256" key="6">
    <source>
        <dbReference type="ARBA" id="ARBA00023002"/>
    </source>
</evidence>
<reference evidence="13 14" key="1">
    <citation type="submission" date="2020-08" db="EMBL/GenBank/DDBJ databases">
        <title>Genomic Encyclopedia of Type Strains, Phase IV (KMG-IV): sequencing the most valuable type-strain genomes for metagenomic binning, comparative biology and taxonomic classification.</title>
        <authorList>
            <person name="Goeker M."/>
        </authorList>
    </citation>
    <scope>NUCLEOTIDE SEQUENCE [LARGE SCALE GENOMIC DNA]</scope>
    <source>
        <strain evidence="13 14">DSM 21458</strain>
    </source>
</reference>
<organism evidence="13 14">
    <name type="scientific">Deinobacterium chartae</name>
    <dbReference type="NCBI Taxonomy" id="521158"/>
    <lineage>
        <taxon>Bacteria</taxon>
        <taxon>Thermotogati</taxon>
        <taxon>Deinococcota</taxon>
        <taxon>Deinococci</taxon>
        <taxon>Deinococcales</taxon>
        <taxon>Deinococcaceae</taxon>
        <taxon>Deinobacterium</taxon>
    </lineage>
</organism>
<keyword evidence="5 12" id="KW-1133">Transmembrane helix</keyword>
<proteinExistence type="predicted"/>
<keyword evidence="7" id="KW-0408">Iron</keyword>
<evidence type="ECO:0000256" key="9">
    <source>
        <dbReference type="ARBA" id="ARBA00023136"/>
    </source>
</evidence>
<dbReference type="GO" id="GO:0016491">
    <property type="term" value="F:oxidoreductase activity"/>
    <property type="evidence" value="ECO:0007669"/>
    <property type="project" value="UniProtKB-KW"/>
</dbReference>
<keyword evidence="14" id="KW-1185">Reference proteome</keyword>
<evidence type="ECO:0000256" key="11">
    <source>
        <dbReference type="ARBA" id="ARBA00023444"/>
    </source>
</evidence>
<comment type="pathway">
    <text evidence="11">Porphyrin-containing compound metabolism.</text>
</comment>
<feature type="transmembrane region" description="Helical" evidence="12">
    <location>
        <begin position="279"/>
        <end position="300"/>
    </location>
</feature>
<evidence type="ECO:0000256" key="7">
    <source>
        <dbReference type="ARBA" id="ARBA00023004"/>
    </source>
</evidence>
<dbReference type="Proteomes" id="UP000569951">
    <property type="component" value="Unassembled WGS sequence"/>
</dbReference>
<dbReference type="InterPro" id="IPR050450">
    <property type="entry name" value="COX15/CtaA_HemeA_synthase"/>
</dbReference>
<evidence type="ECO:0000256" key="10">
    <source>
        <dbReference type="ARBA" id="ARBA00023157"/>
    </source>
</evidence>
<evidence type="ECO:0000256" key="4">
    <source>
        <dbReference type="ARBA" id="ARBA00022723"/>
    </source>
</evidence>
<comment type="caution">
    <text evidence="13">The sequence shown here is derived from an EMBL/GenBank/DDBJ whole genome shotgun (WGS) entry which is preliminary data.</text>
</comment>
<comment type="subcellular location">
    <subcellularLocation>
        <location evidence="1">Membrane</location>
        <topology evidence="1">Multi-pass membrane protein</topology>
    </subcellularLocation>
</comment>
<sequence length="319" mass="33824">MKPPRLAFSTFAWILFAYLVLVILWGAWVRISGSGAGCGSHWPLCNGAVVPMSPTLETLTELVHRVTSTLSGLLIIAMLVWAFRRFPKGHGARLGSVLALVFVIIEGLLGAGLVVFELVGNNESAVRAVYLPLHLANTFVLLGVTAYTALTGQNIRPTLRSQGSLPLLVGGGLLLTLLVGMSGAIAALGDTLYPAHSLESALRHDFDAAAPLLIQLRVLHPTLAIASAVYLVFLGVLLSAQRSTPAVKVWSKALYLAIALQIAAGIANVALLAPGWLQIVHLLLACLMWLCTVMLCLHALDHRLVSPRLGLAGAQVGHD</sequence>
<keyword evidence="8" id="KW-0350">Heme biosynthesis</keyword>
<dbReference type="EMBL" id="JACHHG010000013">
    <property type="protein sequence ID" value="MBB6099612.1"/>
    <property type="molecule type" value="Genomic_DNA"/>
</dbReference>
<keyword evidence="9 12" id="KW-0472">Membrane</keyword>
<evidence type="ECO:0000256" key="12">
    <source>
        <dbReference type="SAM" id="Phobius"/>
    </source>
</evidence>
<accession>A0A841I6U7</accession>
<feature type="transmembrane region" description="Helical" evidence="12">
    <location>
        <begin position="253"/>
        <end position="273"/>
    </location>
</feature>
<dbReference type="Pfam" id="PF02628">
    <property type="entry name" value="COX15-CtaA"/>
    <property type="match status" value="1"/>
</dbReference>
<evidence type="ECO:0000256" key="3">
    <source>
        <dbReference type="ARBA" id="ARBA00022692"/>
    </source>
</evidence>
<keyword evidence="6" id="KW-0560">Oxidoreductase</keyword>